<dbReference type="AlphaFoldDB" id="A0A364K1M3"/>
<organism evidence="2 3">
    <name type="scientific">Thermoflavimicrobium daqui</name>
    <dbReference type="NCBI Taxonomy" id="2137476"/>
    <lineage>
        <taxon>Bacteria</taxon>
        <taxon>Bacillati</taxon>
        <taxon>Bacillota</taxon>
        <taxon>Bacilli</taxon>
        <taxon>Bacillales</taxon>
        <taxon>Thermoactinomycetaceae</taxon>
        <taxon>Thermoflavimicrobium</taxon>
    </lineage>
</organism>
<dbReference type="EMBL" id="QJKK01000011">
    <property type="protein sequence ID" value="RAL21924.1"/>
    <property type="molecule type" value="Genomic_DNA"/>
</dbReference>
<feature type="transmembrane region" description="Helical" evidence="1">
    <location>
        <begin position="7"/>
        <end position="26"/>
    </location>
</feature>
<evidence type="ECO:0000313" key="2">
    <source>
        <dbReference type="EMBL" id="RAL21924.1"/>
    </source>
</evidence>
<accession>A0A364K1M3</accession>
<gene>
    <name evidence="2" type="ORF">DL897_15140</name>
</gene>
<keyword evidence="1" id="KW-0812">Transmembrane</keyword>
<evidence type="ECO:0000256" key="1">
    <source>
        <dbReference type="SAM" id="Phobius"/>
    </source>
</evidence>
<dbReference type="RefSeq" id="WP_113659966.1">
    <property type="nucleotide sequence ID" value="NZ_KZ845673.1"/>
</dbReference>
<name>A0A364K1M3_9BACL</name>
<protein>
    <submittedName>
        <fullName evidence="2">Uncharacterized protein</fullName>
    </submittedName>
</protein>
<reference evidence="2 3" key="2">
    <citation type="submission" date="2018-06" db="EMBL/GenBank/DDBJ databases">
        <authorList>
            <person name="Zhirakovskaya E."/>
        </authorList>
    </citation>
    <scope>NUCLEOTIDE SEQUENCE [LARGE SCALE GENOMIC DNA]</scope>
    <source>
        <strain evidence="2 3">FBKL4.011</strain>
    </source>
</reference>
<keyword evidence="1" id="KW-1133">Transmembrane helix</keyword>
<sequence>MESKLKKIWIITGCLVLLIILGTWWFSSTQVDITDIEDANEYFKEADETVVKFEEAWLRQDNKTKLEMIEPNLRSQYQKLYDPNEKPYPEVAALDLRIKQYTLVRYPKDQNTVYYHIQYQSPGGLSSGYHKLIKTADGWKIANQYHSRLHRIEFDIETQKITPQPVRYEYQ</sequence>
<keyword evidence="1" id="KW-0472">Membrane</keyword>
<dbReference type="Proteomes" id="UP000251213">
    <property type="component" value="Unassembled WGS sequence"/>
</dbReference>
<reference evidence="2 3" key="1">
    <citation type="submission" date="2018-06" db="EMBL/GenBank/DDBJ databases">
        <title>Thermoflavimicrobium daqus sp. nov., a thermophilic microbe isolated from Moutai-flavour Daqu.</title>
        <authorList>
            <person name="Wang X."/>
            <person name="Zhou H."/>
        </authorList>
    </citation>
    <scope>NUCLEOTIDE SEQUENCE [LARGE SCALE GENOMIC DNA]</scope>
    <source>
        <strain evidence="2 3">FBKL4.011</strain>
    </source>
</reference>
<evidence type="ECO:0000313" key="3">
    <source>
        <dbReference type="Proteomes" id="UP000251213"/>
    </source>
</evidence>
<keyword evidence="3" id="KW-1185">Reference proteome</keyword>
<proteinExistence type="predicted"/>
<comment type="caution">
    <text evidence="2">The sequence shown here is derived from an EMBL/GenBank/DDBJ whole genome shotgun (WGS) entry which is preliminary data.</text>
</comment>